<dbReference type="EMBL" id="HBEN01009200">
    <property type="protein sequence ID" value="CAD8442931.1"/>
    <property type="molecule type" value="Transcribed_RNA"/>
</dbReference>
<feature type="compositionally biased region" description="Basic and acidic residues" evidence="3">
    <location>
        <begin position="1"/>
        <end position="13"/>
    </location>
</feature>
<feature type="compositionally biased region" description="Low complexity" evidence="3">
    <location>
        <begin position="53"/>
        <end position="64"/>
    </location>
</feature>
<feature type="region of interest" description="Disordered" evidence="3">
    <location>
        <begin position="224"/>
        <end position="263"/>
    </location>
</feature>
<keyword evidence="1" id="KW-0479">Metal-binding</keyword>
<sequence length="520" mass="57324">MASHDVRERDRSPMEGTPGGQDASRLAATTPLPSSSDRRRGSQSSPGVRRSGRASAPGSSSSPSARRRKPARASSTYVRVDPARAPRRPALIREPLAVGTVVKFPGDDAEARARWGPAPYYLARVHAVVRGERRDRAVQMNRRRTMKDPANAGDFADDSLAADDEKIYSLQWFVPLDALVAVCPTANAYLGEANYPLERVCDVRTEGRVELAVWRPASFDSSIDKKTNDESLPTDESHRGARGDVPPKRKRKQRDDDDDETSDDALACVAPRLYARREFAETGLEESELCHFYDDRELDEDVGVSTRSKYVWRFVFDPHAGFAPDPKKLRKDLCCKMGSRYGDCAFNNFHVADGGGYVMCDGCDRAHHLRCVGIDPATVPAPEGPPGVFRPNRPINEVGAVRGVRARQHFAEKETEDTTNGAGTKSGPTGGTDHGGSTTGNQPTGKKRTSKQKLEPWFCGEACRRKYVTRQAKLMVKEAEQKKANAEPGRAADLKPEPKREAGVLPGDPQFKREPKEERE</sequence>
<feature type="region of interest" description="Disordered" evidence="3">
    <location>
        <begin position="479"/>
        <end position="520"/>
    </location>
</feature>
<keyword evidence="2" id="KW-0862">Zinc</keyword>
<keyword evidence="1" id="KW-0863">Zinc-finger</keyword>
<feature type="compositionally biased region" description="Basic and acidic residues" evidence="3">
    <location>
        <begin position="479"/>
        <end position="502"/>
    </location>
</feature>
<evidence type="ECO:0000256" key="2">
    <source>
        <dbReference type="ARBA" id="ARBA00022833"/>
    </source>
</evidence>
<feature type="compositionally biased region" description="Basic and acidic residues" evidence="3">
    <location>
        <begin position="510"/>
        <end position="520"/>
    </location>
</feature>
<dbReference type="AlphaFoldDB" id="A0A7S0D437"/>
<reference evidence="4" key="1">
    <citation type="submission" date="2021-01" db="EMBL/GenBank/DDBJ databases">
        <authorList>
            <person name="Corre E."/>
            <person name="Pelletier E."/>
            <person name="Niang G."/>
            <person name="Scheremetjew M."/>
            <person name="Finn R."/>
            <person name="Kale V."/>
            <person name="Holt S."/>
            <person name="Cochrane G."/>
            <person name="Meng A."/>
            <person name="Brown T."/>
            <person name="Cohen L."/>
        </authorList>
    </citation>
    <scope>NUCLEOTIDE SEQUENCE</scope>
    <source>
        <strain evidence="4">CCAC1681</strain>
    </source>
</reference>
<evidence type="ECO:0000256" key="3">
    <source>
        <dbReference type="SAM" id="MobiDB-lite"/>
    </source>
</evidence>
<feature type="region of interest" description="Disordered" evidence="3">
    <location>
        <begin position="1"/>
        <end position="82"/>
    </location>
</feature>
<name>A0A7S0D437_MICPS</name>
<proteinExistence type="predicted"/>
<dbReference type="GO" id="GO:0008270">
    <property type="term" value="F:zinc ion binding"/>
    <property type="evidence" value="ECO:0007669"/>
    <property type="project" value="UniProtKB-KW"/>
</dbReference>
<evidence type="ECO:0000256" key="1">
    <source>
        <dbReference type="ARBA" id="ARBA00022771"/>
    </source>
</evidence>
<dbReference type="InterPro" id="IPR011011">
    <property type="entry name" value="Znf_FYVE_PHD"/>
</dbReference>
<dbReference type="SUPFAM" id="SSF57903">
    <property type="entry name" value="FYVE/PHD zinc finger"/>
    <property type="match status" value="1"/>
</dbReference>
<evidence type="ECO:0000313" key="4">
    <source>
        <dbReference type="EMBL" id="CAD8442931.1"/>
    </source>
</evidence>
<feature type="region of interest" description="Disordered" evidence="3">
    <location>
        <begin position="410"/>
        <end position="453"/>
    </location>
</feature>
<gene>
    <name evidence="4" type="ORF">MSP1401_LOCUS7641</name>
</gene>
<protein>
    <submittedName>
        <fullName evidence="4">Uncharacterized protein</fullName>
    </submittedName>
</protein>
<feature type="compositionally biased region" description="Basic and acidic residues" evidence="3">
    <location>
        <begin position="224"/>
        <end position="247"/>
    </location>
</feature>
<organism evidence="4">
    <name type="scientific">Micromonas pusilla</name>
    <name type="common">Picoplanktonic green alga</name>
    <name type="synonym">Chromulina pusilla</name>
    <dbReference type="NCBI Taxonomy" id="38833"/>
    <lineage>
        <taxon>Eukaryota</taxon>
        <taxon>Viridiplantae</taxon>
        <taxon>Chlorophyta</taxon>
        <taxon>Mamiellophyceae</taxon>
        <taxon>Mamiellales</taxon>
        <taxon>Mamiellaceae</taxon>
        <taxon>Micromonas</taxon>
    </lineage>
</organism>
<accession>A0A7S0D437</accession>
<feature type="compositionally biased region" description="Gly residues" evidence="3">
    <location>
        <begin position="428"/>
        <end position="438"/>
    </location>
</feature>